<proteinExistence type="predicted"/>
<name>A0A2C8F5A6_9BACT</name>
<keyword evidence="2" id="KW-1185">Reference proteome</keyword>
<accession>A0A2C8F5A6</accession>
<reference evidence="2" key="1">
    <citation type="submission" date="2017-09" db="EMBL/GenBank/DDBJ databases">
        <authorList>
            <person name="Regsiter A."/>
            <person name="William W."/>
        </authorList>
    </citation>
    <scope>NUCLEOTIDE SEQUENCE [LARGE SCALE GENOMIC DNA]</scope>
    <source>
        <strain evidence="2">500-1</strain>
    </source>
</reference>
<dbReference type="KEGG" id="pprf:DPRO_0717"/>
<gene>
    <name evidence="1" type="ORF">DPRO_0717</name>
</gene>
<evidence type="ECO:0000313" key="1">
    <source>
        <dbReference type="EMBL" id="SOB57603.1"/>
    </source>
</evidence>
<dbReference type="RefSeq" id="WP_097010822.1">
    <property type="nucleotide sequence ID" value="NZ_LT907975.1"/>
</dbReference>
<organism evidence="1 2">
    <name type="scientific">Pseudodesulfovibrio profundus</name>
    <dbReference type="NCBI Taxonomy" id="57320"/>
    <lineage>
        <taxon>Bacteria</taxon>
        <taxon>Pseudomonadati</taxon>
        <taxon>Thermodesulfobacteriota</taxon>
        <taxon>Desulfovibrionia</taxon>
        <taxon>Desulfovibrionales</taxon>
        <taxon>Desulfovibrionaceae</taxon>
    </lineage>
</organism>
<dbReference type="EMBL" id="LT907975">
    <property type="protein sequence ID" value="SOB57603.1"/>
    <property type="molecule type" value="Genomic_DNA"/>
</dbReference>
<sequence>MKKMPTKTNTLAAKALGLFLASNGPRALTIDGGSCGQIGTFLGGTLIKDGLGNVALCDAVQIETGTMIFVTPLTTGAVELMAVGDGDDATWHLGVCVPALDEDKIDAEYAAMAEVAGSKIDATRDDQMRYMAVAMELLGMDISDRKVELIDKKIDEMARARGEI</sequence>
<protein>
    <submittedName>
        <fullName evidence="1">Uncharacterized protein</fullName>
    </submittedName>
</protein>
<dbReference type="AlphaFoldDB" id="A0A2C8F5A6"/>
<evidence type="ECO:0000313" key="2">
    <source>
        <dbReference type="Proteomes" id="UP000219215"/>
    </source>
</evidence>
<dbReference type="Proteomes" id="UP000219215">
    <property type="component" value="Chromosome DPRO"/>
</dbReference>